<protein>
    <submittedName>
        <fullName evidence="1">Uu.00g129900.m01.CDS01</fullName>
    </submittedName>
</protein>
<sequence length="183" mass="20757">MRSPLLRNITLDVEVPPNDDVIPSTDLGALISKQHWPKLEFMSLHGIPLRLEDLALFAKRLLHEPSSHAPLIALNLDSVYLMSSTWMDALEVLRSNPRGWSPTSQVQRPRGAAPITEEEMETFRCPKHLGVWYTSPASLYIKGFLKRNPLLSPEDLENLLEEANIAPQDALSNVDFWLMHTVR</sequence>
<keyword evidence="2" id="KW-1185">Reference proteome</keyword>
<proteinExistence type="predicted"/>
<dbReference type="AlphaFoldDB" id="A0AAI8YI51"/>
<accession>A0AAI8YI51</accession>
<reference evidence="1" key="1">
    <citation type="submission" date="2023-10" db="EMBL/GenBank/DDBJ databases">
        <authorList>
            <person name="Hackl T."/>
        </authorList>
    </citation>
    <scope>NUCLEOTIDE SEQUENCE</scope>
</reference>
<name>A0AAI8YI51_9PEZI</name>
<dbReference type="EMBL" id="CAUWAG010000007">
    <property type="protein sequence ID" value="CAJ2505596.1"/>
    <property type="molecule type" value="Genomic_DNA"/>
</dbReference>
<comment type="caution">
    <text evidence="1">The sequence shown here is derived from an EMBL/GenBank/DDBJ whole genome shotgun (WGS) entry which is preliminary data.</text>
</comment>
<evidence type="ECO:0000313" key="1">
    <source>
        <dbReference type="EMBL" id="CAJ2505596.1"/>
    </source>
</evidence>
<organism evidence="1 2">
    <name type="scientific">Anthostomella pinea</name>
    <dbReference type="NCBI Taxonomy" id="933095"/>
    <lineage>
        <taxon>Eukaryota</taxon>
        <taxon>Fungi</taxon>
        <taxon>Dikarya</taxon>
        <taxon>Ascomycota</taxon>
        <taxon>Pezizomycotina</taxon>
        <taxon>Sordariomycetes</taxon>
        <taxon>Xylariomycetidae</taxon>
        <taxon>Xylariales</taxon>
        <taxon>Xylariaceae</taxon>
        <taxon>Anthostomella</taxon>
    </lineage>
</organism>
<dbReference type="Proteomes" id="UP001295740">
    <property type="component" value="Unassembled WGS sequence"/>
</dbReference>
<evidence type="ECO:0000313" key="2">
    <source>
        <dbReference type="Proteomes" id="UP001295740"/>
    </source>
</evidence>
<gene>
    <name evidence="1" type="ORF">KHLLAP_LOCUS6064</name>
</gene>